<keyword evidence="1" id="KW-0472">Membrane</keyword>
<accession>A0AA88GGL3</accession>
<sequence length="331" mass="38722">MAKNYSEKSIPFLQTQDSSLEMDTDLGQRYYSARHLESSSTIDLNLQHYATTTTTEQPSSINYAERVKKILWKIFKATLGNRRLRLFLYRLLKIITVTYIQANHVLGSSETSAIRFALKIIAYIFMVFLCIITISRYARELTAVSKKKPLSIWLNWMEALLFSLYIVFSLLTAVFHIMFAASWYEVERIKPNHDKALRQQFSVFIVFVLLYVYNAMEMGHHYIHSGHSVSLFLTQAKPIPRRETKILLQETSPSANITHPYLQSLDMMGLHDVNEEKYRFNNRQDLSRSRYFADEDDEEDEDNYIPTTIRNQQLWRRQLNIGTISTLASTL</sequence>
<dbReference type="EMBL" id="PYSW02000047">
    <property type="protein sequence ID" value="KAG2374219.1"/>
    <property type="molecule type" value="Genomic_DNA"/>
</dbReference>
<gene>
    <name evidence="2" type="ORF">C9374_011056</name>
</gene>
<evidence type="ECO:0000313" key="3">
    <source>
        <dbReference type="Proteomes" id="UP000816034"/>
    </source>
</evidence>
<dbReference type="RefSeq" id="XP_044543393.1">
    <property type="nucleotide sequence ID" value="XM_044686669.1"/>
</dbReference>
<dbReference type="GeneID" id="68103510"/>
<name>A0AA88GGL3_NAELO</name>
<evidence type="ECO:0000313" key="2">
    <source>
        <dbReference type="EMBL" id="KAG2374219.1"/>
    </source>
</evidence>
<organism evidence="2 3">
    <name type="scientific">Naegleria lovaniensis</name>
    <name type="common">Amoeba</name>
    <dbReference type="NCBI Taxonomy" id="51637"/>
    <lineage>
        <taxon>Eukaryota</taxon>
        <taxon>Discoba</taxon>
        <taxon>Heterolobosea</taxon>
        <taxon>Tetramitia</taxon>
        <taxon>Eutetramitia</taxon>
        <taxon>Vahlkampfiidae</taxon>
        <taxon>Naegleria</taxon>
    </lineage>
</organism>
<reference evidence="2 3" key="1">
    <citation type="journal article" date="2018" name="BMC Genomics">
        <title>The genome of Naegleria lovaniensis, the basis for a comparative approach to unravel pathogenicity factors of the human pathogenic amoeba N. fowleri.</title>
        <authorList>
            <person name="Liechti N."/>
            <person name="Schurch N."/>
            <person name="Bruggmann R."/>
            <person name="Wittwer M."/>
        </authorList>
    </citation>
    <scope>NUCLEOTIDE SEQUENCE [LARGE SCALE GENOMIC DNA]</scope>
    <source>
        <strain evidence="2 3">ATCC 30569</strain>
    </source>
</reference>
<evidence type="ECO:0000256" key="1">
    <source>
        <dbReference type="SAM" id="Phobius"/>
    </source>
</evidence>
<feature type="transmembrane region" description="Helical" evidence="1">
    <location>
        <begin position="159"/>
        <end position="184"/>
    </location>
</feature>
<keyword evidence="1" id="KW-0812">Transmembrane</keyword>
<feature type="transmembrane region" description="Helical" evidence="1">
    <location>
        <begin position="116"/>
        <end position="138"/>
    </location>
</feature>
<proteinExistence type="predicted"/>
<keyword evidence="1" id="KW-1133">Transmembrane helix</keyword>
<comment type="caution">
    <text evidence="2">The sequence shown here is derived from an EMBL/GenBank/DDBJ whole genome shotgun (WGS) entry which is preliminary data.</text>
</comment>
<protein>
    <submittedName>
        <fullName evidence="2">Uncharacterized protein</fullName>
    </submittedName>
</protein>
<feature type="transmembrane region" description="Helical" evidence="1">
    <location>
        <begin position="86"/>
        <end position="104"/>
    </location>
</feature>
<feature type="transmembrane region" description="Helical" evidence="1">
    <location>
        <begin position="196"/>
        <end position="213"/>
    </location>
</feature>
<keyword evidence="3" id="KW-1185">Reference proteome</keyword>
<dbReference type="AlphaFoldDB" id="A0AA88GGL3"/>
<dbReference type="Proteomes" id="UP000816034">
    <property type="component" value="Unassembled WGS sequence"/>
</dbReference>